<dbReference type="Proteomes" id="UP000249008">
    <property type="component" value="Chromosome 1"/>
</dbReference>
<keyword evidence="1" id="KW-0175">Coiled coil</keyword>
<dbReference type="GeneID" id="78454771"/>
<sequence length="335" mass="38331">MKKSLLIILAVLSINLYGETVYRAAVKDLKMEELAGTYSTEKISNSLKGYRNKKEDLNEQAAKAVLVDLGALSVEDLNFGKNIDEKLGNFVTDYINTQENYIGNVSDKNLIERLNNKWNKGKVIEDSSLNSALNKALQKGLTTGYNIKDRKEYANFDKNLTVSYGHSDMIHASQIIGLLKSEGIDAKVQLELKTSAFIYLPEWGKPGYTHTKMSDGTIIAHPLEYDLKLQFENKKDKEKFFELIDKYAKKDSEDEKGLLYESWWQPFIQTEKTEGYEMLIDNIASDSKYDAHILTLPEKSKALVEELKKNKNIKVTTKEVWVNPAFYRFMLGEYK</sequence>
<name>A0AAX2J7Q2_9FUSO</name>
<evidence type="ECO:0000313" key="3">
    <source>
        <dbReference type="Proteomes" id="UP000249008"/>
    </source>
</evidence>
<feature type="coiled-coil region" evidence="1">
    <location>
        <begin position="40"/>
        <end position="67"/>
    </location>
</feature>
<organism evidence="2 3">
    <name type="scientific">Fusobacterium ulcerans</name>
    <dbReference type="NCBI Taxonomy" id="861"/>
    <lineage>
        <taxon>Bacteria</taxon>
        <taxon>Fusobacteriati</taxon>
        <taxon>Fusobacteriota</taxon>
        <taxon>Fusobacteriia</taxon>
        <taxon>Fusobacteriales</taxon>
        <taxon>Fusobacteriaceae</taxon>
        <taxon>Fusobacterium</taxon>
    </lineage>
</organism>
<gene>
    <name evidence="2" type="ORF">NCTC12112_00172</name>
</gene>
<accession>A0AAX2J7Q2</accession>
<evidence type="ECO:0000313" key="2">
    <source>
        <dbReference type="EMBL" id="SQI99532.1"/>
    </source>
</evidence>
<dbReference type="EMBL" id="LS483487">
    <property type="protein sequence ID" value="SQI99532.1"/>
    <property type="molecule type" value="Genomic_DNA"/>
</dbReference>
<protein>
    <submittedName>
        <fullName evidence="2">Uncharacterized protein</fullName>
    </submittedName>
</protein>
<dbReference type="AlphaFoldDB" id="A0AAX2J7Q2"/>
<proteinExistence type="predicted"/>
<evidence type="ECO:0000256" key="1">
    <source>
        <dbReference type="SAM" id="Coils"/>
    </source>
</evidence>
<dbReference type="KEGG" id="ful:C4N20_08115"/>
<reference evidence="2 3" key="1">
    <citation type="submission" date="2018-06" db="EMBL/GenBank/DDBJ databases">
        <authorList>
            <consortium name="Pathogen Informatics"/>
            <person name="Doyle S."/>
        </authorList>
    </citation>
    <scope>NUCLEOTIDE SEQUENCE [LARGE SCALE GENOMIC DNA]</scope>
    <source>
        <strain evidence="2 3">NCTC12112</strain>
    </source>
</reference>
<dbReference type="RefSeq" id="WP_005978888.1">
    <property type="nucleotide sequence ID" value="NZ_CABKNW010000004.1"/>
</dbReference>